<accession>A0A8S9ZTH6</accession>
<gene>
    <name evidence="1" type="ORF">Mgra_00003741</name>
</gene>
<organism evidence="1 2">
    <name type="scientific">Meloidogyne graminicola</name>
    <dbReference type="NCBI Taxonomy" id="189291"/>
    <lineage>
        <taxon>Eukaryota</taxon>
        <taxon>Metazoa</taxon>
        <taxon>Ecdysozoa</taxon>
        <taxon>Nematoda</taxon>
        <taxon>Chromadorea</taxon>
        <taxon>Rhabditida</taxon>
        <taxon>Tylenchina</taxon>
        <taxon>Tylenchomorpha</taxon>
        <taxon>Tylenchoidea</taxon>
        <taxon>Meloidogynidae</taxon>
        <taxon>Meloidogyninae</taxon>
        <taxon>Meloidogyne</taxon>
    </lineage>
</organism>
<dbReference type="EMBL" id="JABEBT010000026">
    <property type="protein sequence ID" value="KAF7636795.1"/>
    <property type="molecule type" value="Genomic_DNA"/>
</dbReference>
<protein>
    <submittedName>
        <fullName evidence="1">Uncharacterized protein</fullName>
    </submittedName>
</protein>
<evidence type="ECO:0000313" key="2">
    <source>
        <dbReference type="Proteomes" id="UP000605970"/>
    </source>
</evidence>
<keyword evidence="2" id="KW-1185">Reference proteome</keyword>
<name>A0A8S9ZTH6_9BILA</name>
<dbReference type="Proteomes" id="UP000605970">
    <property type="component" value="Unassembled WGS sequence"/>
</dbReference>
<evidence type="ECO:0000313" key="1">
    <source>
        <dbReference type="EMBL" id="KAF7636795.1"/>
    </source>
</evidence>
<sequence>MTGENNDYIRQIEEFNYWLDKTAEIEKRLESINNEIYTLNEEKLLKLVEENNKKTNKNSNKNKSWWWSSISLISNVLNIF</sequence>
<reference evidence="1" key="1">
    <citation type="journal article" date="2020" name="Ecol. Evol.">
        <title>Genome structure and content of the rice root-knot nematode (Meloidogyne graminicola).</title>
        <authorList>
            <person name="Phan N.T."/>
            <person name="Danchin E.G.J."/>
            <person name="Klopp C."/>
            <person name="Perfus-Barbeoch L."/>
            <person name="Kozlowski D.K."/>
            <person name="Koutsovoulos G.D."/>
            <person name="Lopez-Roques C."/>
            <person name="Bouchez O."/>
            <person name="Zahm M."/>
            <person name="Besnard G."/>
            <person name="Bellafiore S."/>
        </authorList>
    </citation>
    <scope>NUCLEOTIDE SEQUENCE</scope>
    <source>
        <strain evidence="1">VN-18</strain>
    </source>
</reference>
<comment type="caution">
    <text evidence="1">The sequence shown here is derived from an EMBL/GenBank/DDBJ whole genome shotgun (WGS) entry which is preliminary data.</text>
</comment>
<dbReference type="AlphaFoldDB" id="A0A8S9ZTH6"/>
<proteinExistence type="predicted"/>